<comment type="caution">
    <text evidence="1">The sequence shown here is derived from an EMBL/GenBank/DDBJ whole genome shotgun (WGS) entry which is preliminary data.</text>
</comment>
<accession>J9FJL6</accession>
<sequence length="26" mass="2911">DVKNRCWSEEMLKICGIQGFPASEAV</sequence>
<protein>
    <submittedName>
        <fullName evidence="1">Uncharacterized protein</fullName>
    </submittedName>
</protein>
<evidence type="ECO:0000313" key="1">
    <source>
        <dbReference type="EMBL" id="EJW94598.1"/>
    </source>
</evidence>
<name>J9FJL6_9ZZZZ</name>
<reference evidence="1" key="1">
    <citation type="journal article" date="2012" name="PLoS ONE">
        <title>Gene sets for utilization of primary and secondary nutrition supplies in the distal gut of endangered iberian lynx.</title>
        <authorList>
            <person name="Alcaide M."/>
            <person name="Messina E."/>
            <person name="Richter M."/>
            <person name="Bargiela R."/>
            <person name="Peplies J."/>
            <person name="Huws S.A."/>
            <person name="Newbold C.J."/>
            <person name="Golyshin P.N."/>
            <person name="Simon M.A."/>
            <person name="Lopez G."/>
            <person name="Yakimov M.M."/>
            <person name="Ferrer M."/>
        </authorList>
    </citation>
    <scope>NUCLEOTIDE SEQUENCE</scope>
</reference>
<proteinExistence type="predicted"/>
<gene>
    <name evidence="1" type="ORF">EVA_17294</name>
</gene>
<dbReference type="AlphaFoldDB" id="J9FJL6"/>
<organism evidence="1">
    <name type="scientific">gut metagenome</name>
    <dbReference type="NCBI Taxonomy" id="749906"/>
    <lineage>
        <taxon>unclassified sequences</taxon>
        <taxon>metagenomes</taxon>
        <taxon>organismal metagenomes</taxon>
    </lineage>
</organism>
<dbReference type="EMBL" id="AMCI01006285">
    <property type="protein sequence ID" value="EJW94598.1"/>
    <property type="molecule type" value="Genomic_DNA"/>
</dbReference>
<feature type="non-terminal residue" evidence="1">
    <location>
        <position position="1"/>
    </location>
</feature>